<name>A0ABQ9JVF4_9CUCU</name>
<evidence type="ECO:0000313" key="3">
    <source>
        <dbReference type="Proteomes" id="UP001162164"/>
    </source>
</evidence>
<sequence length="171" mass="19150">MYNLLENTATTISTPYGKSPRARISSRILELHPGADGVSRVATVLTTSGTYKRPLMGVSPTRGTRGFSVFTIIIPYVPFKGVKVQCPYHLGHLLWILGYEELSNHPRDHTIDRTSYPPSKGCPQLVVNDRLRPFFKLVGEKLTTFLRVMQNDCPVSERSLSQLLSKMISIC</sequence>
<accession>A0ABQ9JVF4</accession>
<protein>
    <recommendedName>
        <fullName evidence="1">DUF5641 domain-containing protein</fullName>
    </recommendedName>
</protein>
<dbReference type="EMBL" id="JAPWTJ010000136">
    <property type="protein sequence ID" value="KAJ8982291.1"/>
    <property type="molecule type" value="Genomic_DNA"/>
</dbReference>
<proteinExistence type="predicted"/>
<dbReference type="Proteomes" id="UP001162164">
    <property type="component" value="Unassembled WGS sequence"/>
</dbReference>
<evidence type="ECO:0000259" key="1">
    <source>
        <dbReference type="Pfam" id="PF18701"/>
    </source>
</evidence>
<organism evidence="2 3">
    <name type="scientific">Molorchus minor</name>
    <dbReference type="NCBI Taxonomy" id="1323400"/>
    <lineage>
        <taxon>Eukaryota</taxon>
        <taxon>Metazoa</taxon>
        <taxon>Ecdysozoa</taxon>
        <taxon>Arthropoda</taxon>
        <taxon>Hexapoda</taxon>
        <taxon>Insecta</taxon>
        <taxon>Pterygota</taxon>
        <taxon>Neoptera</taxon>
        <taxon>Endopterygota</taxon>
        <taxon>Coleoptera</taxon>
        <taxon>Polyphaga</taxon>
        <taxon>Cucujiformia</taxon>
        <taxon>Chrysomeloidea</taxon>
        <taxon>Cerambycidae</taxon>
        <taxon>Lamiinae</taxon>
        <taxon>Monochamini</taxon>
        <taxon>Molorchus</taxon>
    </lineage>
</organism>
<evidence type="ECO:0000313" key="2">
    <source>
        <dbReference type="EMBL" id="KAJ8982291.1"/>
    </source>
</evidence>
<comment type="caution">
    <text evidence="2">The sequence shown here is derived from an EMBL/GenBank/DDBJ whole genome shotgun (WGS) entry which is preliminary data.</text>
</comment>
<dbReference type="InterPro" id="IPR040676">
    <property type="entry name" value="DUF5641"/>
</dbReference>
<gene>
    <name evidence="2" type="ORF">NQ317_008020</name>
</gene>
<keyword evidence="3" id="KW-1185">Reference proteome</keyword>
<dbReference type="Pfam" id="PF18701">
    <property type="entry name" value="DUF5641"/>
    <property type="match status" value="1"/>
</dbReference>
<reference evidence="2" key="1">
    <citation type="journal article" date="2023" name="Insect Mol. Biol.">
        <title>Genome sequencing provides insights into the evolution of gene families encoding plant cell wall-degrading enzymes in longhorned beetles.</title>
        <authorList>
            <person name="Shin N.R."/>
            <person name="Okamura Y."/>
            <person name="Kirsch R."/>
            <person name="Pauchet Y."/>
        </authorList>
    </citation>
    <scope>NUCLEOTIDE SEQUENCE</scope>
    <source>
        <strain evidence="2">MMC_N1</strain>
    </source>
</reference>
<feature type="domain" description="DUF5641" evidence="1">
    <location>
        <begin position="25"/>
        <end position="57"/>
    </location>
</feature>